<dbReference type="AlphaFoldDB" id="A0A835CIK0"/>
<evidence type="ECO:0000313" key="2">
    <source>
        <dbReference type="Proteomes" id="UP000634136"/>
    </source>
</evidence>
<keyword evidence="2" id="KW-1185">Reference proteome</keyword>
<evidence type="ECO:0000313" key="1">
    <source>
        <dbReference type="EMBL" id="KAF7844511.1"/>
    </source>
</evidence>
<accession>A0A835CIK0</accession>
<gene>
    <name evidence="1" type="ORF">G2W53_001416</name>
</gene>
<comment type="caution">
    <text evidence="1">The sequence shown here is derived from an EMBL/GenBank/DDBJ whole genome shotgun (WGS) entry which is preliminary data.</text>
</comment>
<proteinExistence type="predicted"/>
<protein>
    <submittedName>
        <fullName evidence="1">Uncharacterized protein</fullName>
    </submittedName>
</protein>
<sequence length="43" mass="4567">MAPSSGLSSLSSLRISSLLPPYLSFEFLGSPSLVRSGQDMTSY</sequence>
<name>A0A835CIK0_9FABA</name>
<reference evidence="1" key="1">
    <citation type="submission" date="2020-09" db="EMBL/GenBank/DDBJ databases">
        <title>Genome-Enabled Discovery of Anthraquinone Biosynthesis in Senna tora.</title>
        <authorList>
            <person name="Kang S.-H."/>
            <person name="Pandey R.P."/>
            <person name="Lee C.-M."/>
            <person name="Sim J.-S."/>
            <person name="Jeong J.-T."/>
            <person name="Choi B.-S."/>
            <person name="Jung M."/>
            <person name="Ginzburg D."/>
            <person name="Zhao K."/>
            <person name="Won S.Y."/>
            <person name="Oh T.-J."/>
            <person name="Yu Y."/>
            <person name="Kim N.-H."/>
            <person name="Lee O.R."/>
            <person name="Lee T.-H."/>
            <person name="Bashyal P."/>
            <person name="Kim T.-S."/>
            <person name="Lee W.-H."/>
            <person name="Kawkins C."/>
            <person name="Kim C.-K."/>
            <person name="Kim J.S."/>
            <person name="Ahn B.O."/>
            <person name="Rhee S.Y."/>
            <person name="Sohng J.K."/>
        </authorList>
    </citation>
    <scope>NUCLEOTIDE SEQUENCE</scope>
    <source>
        <tissue evidence="1">Leaf</tissue>
    </source>
</reference>
<dbReference type="EMBL" id="JAAIUW010000001">
    <property type="protein sequence ID" value="KAF7844511.1"/>
    <property type="molecule type" value="Genomic_DNA"/>
</dbReference>
<dbReference type="Proteomes" id="UP000634136">
    <property type="component" value="Unassembled WGS sequence"/>
</dbReference>
<organism evidence="1 2">
    <name type="scientific">Senna tora</name>
    <dbReference type="NCBI Taxonomy" id="362788"/>
    <lineage>
        <taxon>Eukaryota</taxon>
        <taxon>Viridiplantae</taxon>
        <taxon>Streptophyta</taxon>
        <taxon>Embryophyta</taxon>
        <taxon>Tracheophyta</taxon>
        <taxon>Spermatophyta</taxon>
        <taxon>Magnoliopsida</taxon>
        <taxon>eudicotyledons</taxon>
        <taxon>Gunneridae</taxon>
        <taxon>Pentapetalae</taxon>
        <taxon>rosids</taxon>
        <taxon>fabids</taxon>
        <taxon>Fabales</taxon>
        <taxon>Fabaceae</taxon>
        <taxon>Caesalpinioideae</taxon>
        <taxon>Cassia clade</taxon>
        <taxon>Senna</taxon>
    </lineage>
</organism>